<proteinExistence type="predicted"/>
<feature type="non-terminal residue" evidence="1">
    <location>
        <position position="145"/>
    </location>
</feature>
<dbReference type="EMBL" id="KI288885">
    <property type="protein sequence ID" value="ESA08726.1"/>
    <property type="molecule type" value="Genomic_DNA"/>
</dbReference>
<reference evidence="1" key="1">
    <citation type="submission" date="2013-07" db="EMBL/GenBank/DDBJ databases">
        <title>The genome of an arbuscular mycorrhizal fungus provides insights into the evolution of the oldest plant symbiosis.</title>
        <authorList>
            <consortium name="DOE Joint Genome Institute"/>
            <person name="Tisserant E."/>
            <person name="Malbreil M."/>
            <person name="Kuo A."/>
            <person name="Kohler A."/>
            <person name="Symeonidi A."/>
            <person name="Balestrini R."/>
            <person name="Charron P."/>
            <person name="Duensing N."/>
            <person name="Frei-dit-Frey N."/>
            <person name="Gianinazzi-Pearson V."/>
            <person name="Gilbert B."/>
            <person name="Handa Y."/>
            <person name="Hijri M."/>
            <person name="Kaul R."/>
            <person name="Kawaguchi M."/>
            <person name="Krajinski F."/>
            <person name="Lammers P."/>
            <person name="Lapierre D."/>
            <person name="Masclaux F.G."/>
            <person name="Murat C."/>
            <person name="Morin E."/>
            <person name="Ndikumana S."/>
            <person name="Pagni M."/>
            <person name="Petitpierre D."/>
            <person name="Requena N."/>
            <person name="Rosikiewicz P."/>
            <person name="Riley R."/>
            <person name="Saito K."/>
            <person name="San Clemente H."/>
            <person name="Shapiro H."/>
            <person name="van Tuinen D."/>
            <person name="Becard G."/>
            <person name="Bonfante P."/>
            <person name="Paszkowski U."/>
            <person name="Shachar-Hill Y."/>
            <person name="Young J.P."/>
            <person name="Sanders I.R."/>
            <person name="Henrissat B."/>
            <person name="Rensing S.A."/>
            <person name="Grigoriev I.V."/>
            <person name="Corradi N."/>
            <person name="Roux C."/>
            <person name="Martin F."/>
        </authorList>
    </citation>
    <scope>NUCLEOTIDE SEQUENCE</scope>
    <source>
        <strain evidence="1">DAOM 197198</strain>
    </source>
</reference>
<name>U9TZB9_RHIID</name>
<accession>U9TZB9</accession>
<dbReference type="HOGENOM" id="CLU_1791546_0_0_1"/>
<protein>
    <submittedName>
        <fullName evidence="1">Uncharacterized protein</fullName>
    </submittedName>
</protein>
<sequence length="145" mass="16338">MLKVLNNCFEDSKSEAFHTSNVLQNQRSSEPTPTIPKLITHDSIDDNILKRSKSIEDELKELKADQDEFAKHLHDMVAGISIDVKGSGDGVKDIGDDPKEIKNCFKDLSDQFSSTVVKVNIMNNTMEKLMSEPSQNQKKIDNIFQ</sequence>
<dbReference type="AlphaFoldDB" id="U9TZB9"/>
<organism evidence="1">
    <name type="scientific">Rhizophagus irregularis (strain DAOM 181602 / DAOM 197198 / MUCL 43194)</name>
    <name type="common">Arbuscular mycorrhizal fungus</name>
    <name type="synonym">Glomus intraradices</name>
    <dbReference type="NCBI Taxonomy" id="747089"/>
    <lineage>
        <taxon>Eukaryota</taxon>
        <taxon>Fungi</taxon>
        <taxon>Fungi incertae sedis</taxon>
        <taxon>Mucoromycota</taxon>
        <taxon>Glomeromycotina</taxon>
        <taxon>Glomeromycetes</taxon>
        <taxon>Glomerales</taxon>
        <taxon>Glomeraceae</taxon>
        <taxon>Rhizophagus</taxon>
    </lineage>
</organism>
<gene>
    <name evidence="1" type="ORF">GLOINDRAFT_98160</name>
</gene>
<evidence type="ECO:0000313" key="1">
    <source>
        <dbReference type="EMBL" id="ESA08726.1"/>
    </source>
</evidence>